<feature type="non-terminal residue" evidence="2">
    <location>
        <position position="183"/>
    </location>
</feature>
<comment type="caution">
    <text evidence="2">The sequence shown here is derived from an EMBL/GenBank/DDBJ whole genome shotgun (WGS) entry which is preliminary data.</text>
</comment>
<evidence type="ECO:0000313" key="3">
    <source>
        <dbReference type="Proteomes" id="UP000266841"/>
    </source>
</evidence>
<dbReference type="Proteomes" id="UP000266841">
    <property type="component" value="Unassembled WGS sequence"/>
</dbReference>
<name>K0SQG3_THAOC</name>
<dbReference type="EMBL" id="AGNL01013544">
    <property type="protein sequence ID" value="EJK67189.1"/>
    <property type="molecule type" value="Genomic_DNA"/>
</dbReference>
<dbReference type="SUPFAM" id="SSF47819">
    <property type="entry name" value="HRDC-like"/>
    <property type="match status" value="1"/>
</dbReference>
<proteinExistence type="predicted"/>
<dbReference type="AlphaFoldDB" id="K0SQG3"/>
<dbReference type="Gene3D" id="1.10.150.80">
    <property type="entry name" value="HRDC domain"/>
    <property type="match status" value="1"/>
</dbReference>
<protein>
    <submittedName>
        <fullName evidence="2">Uncharacterized protein</fullName>
    </submittedName>
</protein>
<dbReference type="InterPro" id="IPR010997">
    <property type="entry name" value="HRDC-like_sf"/>
</dbReference>
<dbReference type="eggNOG" id="ENOG502SZAC">
    <property type="taxonomic scope" value="Eukaryota"/>
</dbReference>
<reference evidence="2 3" key="1">
    <citation type="journal article" date="2012" name="Genome Biol.">
        <title>Genome and low-iron response of an oceanic diatom adapted to chronic iron limitation.</title>
        <authorList>
            <person name="Lommer M."/>
            <person name="Specht M."/>
            <person name="Roy A.S."/>
            <person name="Kraemer L."/>
            <person name="Andreson R."/>
            <person name="Gutowska M.A."/>
            <person name="Wolf J."/>
            <person name="Bergner S.V."/>
            <person name="Schilhabel M.B."/>
            <person name="Klostermeier U.C."/>
            <person name="Beiko R.G."/>
            <person name="Rosenstiel P."/>
            <person name="Hippler M."/>
            <person name="Laroche J."/>
        </authorList>
    </citation>
    <scope>NUCLEOTIDE SEQUENCE [LARGE SCALE GENOMIC DNA]</scope>
    <source>
        <strain evidence="2 3">CCMP1005</strain>
    </source>
</reference>
<dbReference type="OrthoDB" id="45803at2759"/>
<feature type="region of interest" description="Disordered" evidence="1">
    <location>
        <begin position="34"/>
        <end position="122"/>
    </location>
</feature>
<organism evidence="2 3">
    <name type="scientific">Thalassiosira oceanica</name>
    <name type="common">Marine diatom</name>
    <dbReference type="NCBI Taxonomy" id="159749"/>
    <lineage>
        <taxon>Eukaryota</taxon>
        <taxon>Sar</taxon>
        <taxon>Stramenopiles</taxon>
        <taxon>Ochrophyta</taxon>
        <taxon>Bacillariophyta</taxon>
        <taxon>Coscinodiscophyceae</taxon>
        <taxon>Thalassiosirophycidae</taxon>
        <taxon>Thalassiosirales</taxon>
        <taxon>Thalassiosiraceae</taxon>
        <taxon>Thalassiosira</taxon>
    </lineage>
</organism>
<accession>K0SQG3</accession>
<sequence>MGGTATDDNANDANDLSPYELARLRRIQRNEARLQSLGLLKPKADTKAQARVTAPKKSKRESKGPSAPTRSSKRLKALKGQSTNADAPPPAGEVNNDGTAEEEDPPSEVDYNRMPQDPEQLDDHEFQVYVALRKWRLRRKNELEIEPYKICQNRTLCELIRKRRQDVNFAQQENNSSQDEMET</sequence>
<dbReference type="InterPro" id="IPR044876">
    <property type="entry name" value="HRDC_dom_sf"/>
</dbReference>
<gene>
    <name evidence="2" type="ORF">THAOC_11808</name>
</gene>
<evidence type="ECO:0000313" key="2">
    <source>
        <dbReference type="EMBL" id="EJK67189.1"/>
    </source>
</evidence>
<evidence type="ECO:0000256" key="1">
    <source>
        <dbReference type="SAM" id="MobiDB-lite"/>
    </source>
</evidence>
<dbReference type="GO" id="GO:0000166">
    <property type="term" value="F:nucleotide binding"/>
    <property type="evidence" value="ECO:0007669"/>
    <property type="project" value="InterPro"/>
</dbReference>
<keyword evidence="3" id="KW-1185">Reference proteome</keyword>